<evidence type="ECO:0000256" key="5">
    <source>
        <dbReference type="ARBA" id="ARBA00022692"/>
    </source>
</evidence>
<dbReference type="GO" id="GO:0005886">
    <property type="term" value="C:plasma membrane"/>
    <property type="evidence" value="ECO:0007669"/>
    <property type="project" value="UniProtKB-SubCell"/>
</dbReference>
<evidence type="ECO:0000256" key="1">
    <source>
        <dbReference type="ARBA" id="ARBA00004141"/>
    </source>
</evidence>
<name>A0A1S2VT58_BIFLN</name>
<protein>
    <recommendedName>
        <fullName evidence="8 9">1,4-dihydroxy-2-naphthoate octaprenyltransferase</fullName>
        <shortName evidence="8">DHNA-octaprenyltransferase</shortName>
        <ecNumber evidence="8 9">2.5.1.74</ecNumber>
    </recommendedName>
</protein>
<comment type="similarity">
    <text evidence="8">Belongs to the MenA family. Type 1 subfamily.</text>
</comment>
<feature type="transmembrane region" description="Helical" evidence="8">
    <location>
        <begin position="146"/>
        <end position="163"/>
    </location>
</feature>
<reference evidence="10 11" key="1">
    <citation type="journal article" date="2016" name="BMC Microbiol.">
        <title>Fucosyllactose and L-fucose utilization of infant Bifidobacterium longum and Bifidobacterium kashiwanohense.</title>
        <authorList>
            <person name="Bunesova V."/>
            <person name="Lacroix C."/>
            <person name="Schwab C."/>
        </authorList>
    </citation>
    <scope>NUCLEOTIDE SEQUENCE [LARGE SCALE GENOMIC DNA]</scope>
    <source>
        <strain evidence="10 11">BSM11-5</strain>
    </source>
</reference>
<keyword evidence="2 8" id="KW-0474">Menaquinone biosynthesis</keyword>
<dbReference type="Proteomes" id="UP000181801">
    <property type="component" value="Unassembled WGS sequence"/>
</dbReference>
<evidence type="ECO:0000256" key="8">
    <source>
        <dbReference type="HAMAP-Rule" id="MF_01937"/>
    </source>
</evidence>
<dbReference type="InterPro" id="IPR004657">
    <property type="entry name" value="MenA"/>
</dbReference>
<evidence type="ECO:0000313" key="11">
    <source>
        <dbReference type="Proteomes" id="UP000181801"/>
    </source>
</evidence>
<dbReference type="InterPro" id="IPR000537">
    <property type="entry name" value="UbiA_prenyltransferase"/>
</dbReference>
<evidence type="ECO:0000256" key="2">
    <source>
        <dbReference type="ARBA" id="ARBA00022428"/>
    </source>
</evidence>
<dbReference type="Gene3D" id="1.10.357.140">
    <property type="entry name" value="UbiA prenyltransferase"/>
    <property type="match status" value="1"/>
</dbReference>
<dbReference type="GO" id="GO:0009234">
    <property type="term" value="P:menaquinone biosynthetic process"/>
    <property type="evidence" value="ECO:0007669"/>
    <property type="project" value="UniProtKB-UniRule"/>
</dbReference>
<comment type="subcellular location">
    <subcellularLocation>
        <location evidence="8">Cell membrane</location>
        <topology evidence="8">Multi-pass membrane protein</topology>
    </subcellularLocation>
    <subcellularLocation>
        <location evidence="1">Membrane</location>
        <topology evidence="1">Multi-pass membrane protein</topology>
    </subcellularLocation>
</comment>
<evidence type="ECO:0000256" key="9">
    <source>
        <dbReference type="NCBIfam" id="TIGR00751"/>
    </source>
</evidence>
<evidence type="ECO:0000256" key="6">
    <source>
        <dbReference type="ARBA" id="ARBA00022989"/>
    </source>
</evidence>
<sequence length="321" mass="34032">MSIGLWVRGARPKTLVTSIASVMVGAVMAYVHIERSGTCIAIYPEPASCATAREQQTLLMDRFWPVTILCLLVALFLQIAVNYANDYSDGIRGTDAGRDTDESKSGKPQRLTASGLVPAKHVLFAAMICAAIACICGVVAVVLAQAWWLLAVGAASLLAGWFYTGGKHPYGYVGLGEVGVFLFFGLAAVLGTEYALCGTVDVGGLLGAVAAGLFSCLIMMVNNIRDIDEDREHGKHTLAVRLGESGARTLLIVCCVIAWIIALLMCGTLWWPWGAVLLLSGTGIPVRMVSSVNKRQFRPALPAASFQTLLFAVVLAVAVAL</sequence>
<gene>
    <name evidence="8" type="primary">menA</name>
    <name evidence="10" type="ORF">BFS26_10425</name>
</gene>
<dbReference type="PANTHER" id="PTHR13929">
    <property type="entry name" value="1,4-DIHYDROXY-2-NAPHTHOATE OCTAPRENYLTRANSFERASE"/>
    <property type="match status" value="1"/>
</dbReference>
<keyword evidence="7 8" id="KW-0472">Membrane</keyword>
<evidence type="ECO:0000256" key="4">
    <source>
        <dbReference type="ARBA" id="ARBA00022679"/>
    </source>
</evidence>
<dbReference type="UniPathway" id="UPA00079">
    <property type="reaction ID" value="UER00168"/>
</dbReference>
<dbReference type="GO" id="GO:0046428">
    <property type="term" value="F:1,4-dihydroxy-2-naphthoate polyprenyltransferase activity"/>
    <property type="evidence" value="ECO:0007669"/>
    <property type="project" value="UniProtKB-UniRule"/>
</dbReference>
<comment type="pathway">
    <text evidence="8">Quinol/quinone metabolism; menaquinone biosynthesis; menaquinol from 1,4-dihydroxy-2-naphthoate: step 1/2.</text>
</comment>
<dbReference type="AlphaFoldDB" id="A0A1S2VT58"/>
<feature type="transmembrane region" description="Helical" evidence="8">
    <location>
        <begin position="245"/>
        <end position="264"/>
    </location>
</feature>
<comment type="function">
    <text evidence="8">Conversion of 1,4-dihydroxy-2-naphthoate (DHNA) to demethylmenaquinone (DMK).</text>
</comment>
<dbReference type="RefSeq" id="WP_071475306.1">
    <property type="nucleotide sequence ID" value="NZ_JAERWE010000020.1"/>
</dbReference>
<dbReference type="Gene3D" id="1.20.120.1780">
    <property type="entry name" value="UbiA prenyltransferase"/>
    <property type="match status" value="1"/>
</dbReference>
<keyword evidence="3 8" id="KW-1003">Cell membrane</keyword>
<evidence type="ECO:0000256" key="3">
    <source>
        <dbReference type="ARBA" id="ARBA00022475"/>
    </source>
</evidence>
<proteinExistence type="inferred from homology"/>
<feature type="transmembrane region" description="Helical" evidence="8">
    <location>
        <begin position="202"/>
        <end position="224"/>
    </location>
</feature>
<dbReference type="PIRSF" id="PIRSF005355">
    <property type="entry name" value="UBIAD1"/>
    <property type="match status" value="1"/>
</dbReference>
<evidence type="ECO:0000313" key="10">
    <source>
        <dbReference type="EMBL" id="OIN61897.1"/>
    </source>
</evidence>
<feature type="transmembrane region" description="Helical" evidence="8">
    <location>
        <begin position="170"/>
        <end position="190"/>
    </location>
</feature>
<accession>A0A1S2VT58</accession>
<comment type="caution">
    <text evidence="10">The sequence shown here is derived from an EMBL/GenBank/DDBJ whole genome shotgun (WGS) entry which is preliminary data.</text>
</comment>
<dbReference type="Pfam" id="PF01040">
    <property type="entry name" value="UbiA"/>
    <property type="match status" value="1"/>
</dbReference>
<feature type="transmembrane region" description="Helical" evidence="8">
    <location>
        <begin position="63"/>
        <end position="84"/>
    </location>
</feature>
<keyword evidence="4 8" id="KW-0808">Transferase</keyword>
<dbReference type="EC" id="2.5.1.74" evidence="8 9"/>
<feature type="transmembrane region" description="Helical" evidence="8">
    <location>
        <begin position="122"/>
        <end position="140"/>
    </location>
</feature>
<dbReference type="GO" id="GO:0042371">
    <property type="term" value="P:vitamin K biosynthetic process"/>
    <property type="evidence" value="ECO:0007669"/>
    <property type="project" value="TreeGrafter"/>
</dbReference>
<dbReference type="CDD" id="cd13962">
    <property type="entry name" value="PT_UbiA_UBIAD1"/>
    <property type="match status" value="1"/>
</dbReference>
<dbReference type="InterPro" id="IPR026046">
    <property type="entry name" value="UBIAD1"/>
</dbReference>
<dbReference type="InterPro" id="IPR044878">
    <property type="entry name" value="UbiA_sf"/>
</dbReference>
<comment type="catalytic activity">
    <reaction evidence="8">
        <text>an all-trans-polyprenyl diphosphate + 1,4-dihydroxy-2-naphthoate + H(+) = a 2-demethylmenaquinol + CO2 + diphosphate</text>
        <dbReference type="Rhea" id="RHEA:26478"/>
        <dbReference type="Rhea" id="RHEA-COMP:9563"/>
        <dbReference type="Rhea" id="RHEA-COMP:9564"/>
        <dbReference type="ChEBI" id="CHEBI:11173"/>
        <dbReference type="ChEBI" id="CHEBI:15378"/>
        <dbReference type="ChEBI" id="CHEBI:16526"/>
        <dbReference type="ChEBI" id="CHEBI:33019"/>
        <dbReference type="ChEBI" id="CHEBI:55437"/>
        <dbReference type="ChEBI" id="CHEBI:58914"/>
        <dbReference type="EC" id="2.5.1.74"/>
    </reaction>
</comment>
<dbReference type="HAMAP" id="MF_01937">
    <property type="entry name" value="MenA_1"/>
    <property type="match status" value="1"/>
</dbReference>
<keyword evidence="5 8" id="KW-0812">Transmembrane</keyword>
<keyword evidence="6 8" id="KW-1133">Transmembrane helix</keyword>
<organism evidence="10 11">
    <name type="scientific">Bifidobacterium longum subsp. suis</name>
    <dbReference type="NCBI Taxonomy" id="1695"/>
    <lineage>
        <taxon>Bacteria</taxon>
        <taxon>Bacillati</taxon>
        <taxon>Actinomycetota</taxon>
        <taxon>Actinomycetes</taxon>
        <taxon>Bifidobacteriales</taxon>
        <taxon>Bifidobacteriaceae</taxon>
        <taxon>Bifidobacterium</taxon>
    </lineage>
</organism>
<dbReference type="PANTHER" id="PTHR13929:SF0">
    <property type="entry name" value="UBIA PRENYLTRANSFERASE DOMAIN-CONTAINING PROTEIN 1"/>
    <property type="match status" value="1"/>
</dbReference>
<feature type="transmembrane region" description="Helical" evidence="8">
    <location>
        <begin position="12"/>
        <end position="33"/>
    </location>
</feature>
<evidence type="ECO:0000256" key="7">
    <source>
        <dbReference type="ARBA" id="ARBA00023136"/>
    </source>
</evidence>
<dbReference type="NCBIfam" id="TIGR00751">
    <property type="entry name" value="menA"/>
    <property type="match status" value="1"/>
</dbReference>
<feature type="transmembrane region" description="Helical" evidence="8">
    <location>
        <begin position="301"/>
        <end position="320"/>
    </location>
</feature>
<dbReference type="EMBL" id="MOAE01000041">
    <property type="protein sequence ID" value="OIN61897.1"/>
    <property type="molecule type" value="Genomic_DNA"/>
</dbReference>